<dbReference type="EMBL" id="HBGN01011879">
    <property type="protein sequence ID" value="CAD9323495.1"/>
    <property type="molecule type" value="Transcribed_RNA"/>
</dbReference>
<name>A0A6U3QLD1_9STRA</name>
<dbReference type="Gene3D" id="3.30.70.20">
    <property type="match status" value="1"/>
</dbReference>
<organism evidence="2">
    <name type="scientific">Ditylum brightwellii</name>
    <dbReference type="NCBI Taxonomy" id="49249"/>
    <lineage>
        <taxon>Eukaryota</taxon>
        <taxon>Sar</taxon>
        <taxon>Stramenopiles</taxon>
        <taxon>Ochrophyta</taxon>
        <taxon>Bacillariophyta</taxon>
        <taxon>Mediophyceae</taxon>
        <taxon>Lithodesmiophycidae</taxon>
        <taxon>Lithodesmiales</taxon>
        <taxon>Lithodesmiaceae</taxon>
        <taxon>Ditylum</taxon>
    </lineage>
</organism>
<accession>A0A6U3QLD1</accession>
<dbReference type="AlphaFoldDB" id="A0A6U3QLD1"/>
<dbReference type="EMBL" id="HBGN01011878">
    <property type="protein sequence ID" value="CAD9323493.1"/>
    <property type="molecule type" value="Transcribed_RNA"/>
</dbReference>
<proteinExistence type="predicted"/>
<evidence type="ECO:0000256" key="1">
    <source>
        <dbReference type="SAM" id="MobiDB-lite"/>
    </source>
</evidence>
<dbReference type="Pfam" id="PF13370">
    <property type="entry name" value="Fer4_13"/>
    <property type="match status" value="1"/>
</dbReference>
<protein>
    <submittedName>
        <fullName evidence="2">Uncharacterized protein</fullName>
    </submittedName>
</protein>
<evidence type="ECO:0000313" key="3">
    <source>
        <dbReference type="EMBL" id="CAD9323495.1"/>
    </source>
</evidence>
<dbReference type="PANTHER" id="PTHR45295">
    <property type="entry name" value="CHAPERONE PROTEIN DNAJ C76, CHLOROPLASTIC"/>
    <property type="match status" value="1"/>
</dbReference>
<feature type="region of interest" description="Disordered" evidence="1">
    <location>
        <begin position="124"/>
        <end position="146"/>
    </location>
</feature>
<reference evidence="2" key="1">
    <citation type="submission" date="2021-01" db="EMBL/GenBank/DDBJ databases">
        <authorList>
            <person name="Corre E."/>
            <person name="Pelletier E."/>
            <person name="Niang G."/>
            <person name="Scheremetjew M."/>
            <person name="Finn R."/>
            <person name="Kale V."/>
            <person name="Holt S."/>
            <person name="Cochrane G."/>
            <person name="Meng A."/>
            <person name="Brown T."/>
            <person name="Cohen L."/>
        </authorList>
    </citation>
    <scope>NUCLEOTIDE SEQUENCE</scope>
    <source>
        <strain evidence="2">Pop2</strain>
    </source>
</reference>
<dbReference type="PANTHER" id="PTHR45295:SF1">
    <property type="entry name" value="CHAPERONE PROTEIN DNAJ C76, CHLOROPLASTIC"/>
    <property type="match status" value="1"/>
</dbReference>
<gene>
    <name evidence="2" type="ORF">DBRI1063_LOCUS7576</name>
    <name evidence="3" type="ORF">DBRI1063_LOCUS7577</name>
</gene>
<sequence>MIAQSTFFMHEEHGRARVFQQWGDDDETIQIAIETCPVDCIHCVPFDELVKLEKERRGQNINFKARLVSQGEYGGLGLSHRVGGPNGFTAPQKISGNMGSRCNNCPSRGCKDCPMFGVGKNPEYERKEKERKAKMELRRLQTMREE</sequence>
<evidence type="ECO:0000313" key="2">
    <source>
        <dbReference type="EMBL" id="CAD9323493.1"/>
    </source>
</evidence>